<accession>A0ABM7L908</accession>
<name>A0ABM7L908_9PSED</name>
<proteinExistence type="predicted"/>
<dbReference type="Proteomes" id="UP001064896">
    <property type="component" value="Chromosome"/>
</dbReference>
<organism evidence="1 2">
    <name type="scientific">Pseudomonas solani</name>
    <dbReference type="NCBI Taxonomy" id="2731552"/>
    <lineage>
        <taxon>Bacteria</taxon>
        <taxon>Pseudomonadati</taxon>
        <taxon>Pseudomonadota</taxon>
        <taxon>Gammaproteobacteria</taxon>
        <taxon>Pseudomonadales</taxon>
        <taxon>Pseudomonadaceae</taxon>
        <taxon>Pseudomonas</taxon>
    </lineage>
</organism>
<evidence type="ECO:0008006" key="3">
    <source>
        <dbReference type="Google" id="ProtNLM"/>
    </source>
</evidence>
<protein>
    <recommendedName>
        <fullName evidence="3">Lipoprotein</fullName>
    </recommendedName>
</protein>
<evidence type="ECO:0000313" key="1">
    <source>
        <dbReference type="EMBL" id="BCD86019.1"/>
    </source>
</evidence>
<reference evidence="1" key="1">
    <citation type="submission" date="2020-05" db="EMBL/GenBank/DDBJ databases">
        <title>Complete genome sequence of Pseudomonas sp. Sm006.</title>
        <authorList>
            <person name="Takeuchi K."/>
            <person name="Someya N."/>
        </authorList>
    </citation>
    <scope>NUCLEOTIDE SEQUENCE</scope>
    <source>
        <strain evidence="1">Sm006</strain>
    </source>
</reference>
<dbReference type="RefSeq" id="WP_265170283.1">
    <property type="nucleotide sequence ID" value="NZ_AP023081.1"/>
</dbReference>
<keyword evidence="2" id="KW-1185">Reference proteome</keyword>
<evidence type="ECO:0000313" key="2">
    <source>
        <dbReference type="Proteomes" id="UP001064896"/>
    </source>
</evidence>
<sequence length="404" mass="44109">MRPSPTRCPRSPLESVVAGATLLALILAGTAARAAECPVPVTLEHAVASAQQELQRRLDERTGEMDDSLAPPLVAALDAYKESLAAAIDAQLACSDEAVAADALQALLATHLAPSNGASEAGDDSLRLVVRREDTPDPMLLVNAGFDIPCGDDNLLLGYSRENGHWVRSLDWRSKGYTEISGANGDFFRHLRLPGGQLVIAHGTPWCTSRWSRLSIDIVQPRQGDTPQRVLDHVEHGYVRDEVETRLKPSPDGFELRTEVGMLDVDLLTRPGILRYRLDGEALHRVQPAAKSGRDFVDEWLQVGADTAREWSEPDNASESLLAREHLLALEARRDVTLNYGAVRGCQAEPERFQVELELTSEQPLEGGTHRYLAIRQEPGGFTLLSVSDAADPACQGPDLMARR</sequence>
<gene>
    <name evidence="1" type="ORF">PSm6_24260</name>
</gene>
<dbReference type="EMBL" id="AP023081">
    <property type="protein sequence ID" value="BCD86019.1"/>
    <property type="molecule type" value="Genomic_DNA"/>
</dbReference>